<keyword evidence="2 11" id="KW-0813">Transport</keyword>
<dbReference type="GO" id="GO:0009279">
    <property type="term" value="C:cell outer membrane"/>
    <property type="evidence" value="ECO:0007669"/>
    <property type="project" value="UniProtKB-SubCell"/>
</dbReference>
<dbReference type="Pfam" id="PF00593">
    <property type="entry name" value="TonB_dep_Rec_b-barrel"/>
    <property type="match status" value="1"/>
</dbReference>
<dbReference type="Proteomes" id="UP000229730">
    <property type="component" value="Unassembled WGS sequence"/>
</dbReference>
<dbReference type="Gene3D" id="3.55.50.30">
    <property type="match status" value="1"/>
</dbReference>
<dbReference type="PANTHER" id="PTHR32552">
    <property type="entry name" value="FERRICHROME IRON RECEPTOR-RELATED"/>
    <property type="match status" value="1"/>
</dbReference>
<protein>
    <recommendedName>
        <fullName evidence="13">Secretin/TonB short N-terminal domain-containing protein</fullName>
    </recommendedName>
</protein>
<reference evidence="14 15" key="1">
    <citation type="submission" date="2017-10" db="EMBL/GenBank/DDBJ databases">
        <title>Frigbacter circumglobatus gen. nov. sp. nov., isolated from sediment cultured in situ.</title>
        <authorList>
            <person name="Zhao Z."/>
        </authorList>
    </citation>
    <scope>NUCLEOTIDE SEQUENCE [LARGE SCALE GENOMIC DNA]</scope>
    <source>
        <strain evidence="14 15">ZYL</strain>
    </source>
</reference>
<accession>A0A2G4YQ25</accession>
<keyword evidence="15" id="KW-1185">Reference proteome</keyword>
<keyword evidence="5 11" id="KW-0812">Transmembrane</keyword>
<evidence type="ECO:0000313" key="15">
    <source>
        <dbReference type="Proteomes" id="UP000229730"/>
    </source>
</evidence>
<proteinExistence type="inferred from homology"/>
<comment type="caution">
    <text evidence="14">The sequence shown here is derived from an EMBL/GenBank/DDBJ whole genome shotgun (WGS) entry which is preliminary data.</text>
</comment>
<comment type="subcellular location">
    <subcellularLocation>
        <location evidence="1 11">Cell outer membrane</location>
        <topology evidence="1 11">Multi-pass membrane protein</topology>
    </subcellularLocation>
</comment>
<gene>
    <name evidence="14" type="ORF">CRD36_11430</name>
</gene>
<feature type="domain" description="Secretin/TonB short N-terminal" evidence="13">
    <location>
        <begin position="60"/>
        <end position="112"/>
    </location>
</feature>
<dbReference type="EMBL" id="PDEM01000024">
    <property type="protein sequence ID" value="PHZ84419.1"/>
    <property type="molecule type" value="Genomic_DNA"/>
</dbReference>
<dbReference type="Pfam" id="PF07660">
    <property type="entry name" value="STN"/>
    <property type="match status" value="1"/>
</dbReference>
<dbReference type="InParanoid" id="A0A2G4YQ25"/>
<dbReference type="InterPro" id="IPR011662">
    <property type="entry name" value="Secretin/TonB_short_N"/>
</dbReference>
<evidence type="ECO:0000256" key="5">
    <source>
        <dbReference type="ARBA" id="ARBA00022692"/>
    </source>
</evidence>
<dbReference type="GO" id="GO:0006826">
    <property type="term" value="P:iron ion transport"/>
    <property type="evidence" value="ECO:0007669"/>
    <property type="project" value="UniProtKB-KW"/>
</dbReference>
<dbReference type="PROSITE" id="PS52016">
    <property type="entry name" value="TONB_DEPENDENT_REC_3"/>
    <property type="match status" value="1"/>
</dbReference>
<dbReference type="AlphaFoldDB" id="A0A2G4YQ25"/>
<evidence type="ECO:0000256" key="4">
    <source>
        <dbReference type="ARBA" id="ARBA00022496"/>
    </source>
</evidence>
<evidence type="ECO:0000256" key="12">
    <source>
        <dbReference type="RuleBase" id="RU003357"/>
    </source>
</evidence>
<keyword evidence="8 12" id="KW-0798">TonB box</keyword>
<dbReference type="InterPro" id="IPR039426">
    <property type="entry name" value="TonB-dep_rcpt-like"/>
</dbReference>
<evidence type="ECO:0000256" key="1">
    <source>
        <dbReference type="ARBA" id="ARBA00004571"/>
    </source>
</evidence>
<dbReference type="Pfam" id="PF07715">
    <property type="entry name" value="Plug"/>
    <property type="match status" value="1"/>
</dbReference>
<keyword evidence="9 11" id="KW-0472">Membrane</keyword>
<evidence type="ECO:0000256" key="2">
    <source>
        <dbReference type="ARBA" id="ARBA00022448"/>
    </source>
</evidence>
<dbReference type="SMART" id="SM00965">
    <property type="entry name" value="STN"/>
    <property type="match status" value="1"/>
</dbReference>
<evidence type="ECO:0000259" key="13">
    <source>
        <dbReference type="SMART" id="SM00965"/>
    </source>
</evidence>
<sequence length="859" mass="95981">MSSPGRHSVCMVIRWVAVFSLGVLFMTPFADGSPSKEKEFHITDKKLSMALMSFALQAKCQIYFPKDLVGNVRMSRSLNGVFDVREALDMILADTGLGYKFTNDRTIIVIKNPNALETRKIRGEISPVSGSDHPMPPEQKITGETQTLAVLADADLSPQLEEILVTSAKRSQNLQQVPQSIQAITEMRLEKLEADDFRGYSRVIPSLSFLDRGPGQQKIVIRGITAGTSVTAGDEPGNRATVGIYIDEVPVAYNGFNPDLKLFDVDRVEVIRGPQGTLYGAGSMSGTIRILTKKPEINTLAAKLAGKFSATEQGDTNSHLNGMLNVPLLKDKMAVRLTAYDRNLGGYIDNIFLQKANVNTEKTKGGRIALRFQPREDLIWSAAILHQNTHLGGSASANINQGTGILQQIREVPEPYQDKFTIYSTSVNYEYDDVEVFSTLSLFDRRIIDTNDITHFLPMNGFVPVPFYIQNTSGIKNYSFETRLLSHKGEKFEGIIGYFHSDQKLEYQQFVPAYGFDAANGNLSEAYGRKDILFESQLTFDERQQAVFMEGSYDLTGKLTVTAGLRYFEYKQDYSIWSTGFLAGGYSDYETVVAKNGLNPKFHLMYQWGPDNLIYTQAVRGFRLGGANDFIPADLCGGDLSEIGLSEAPQEYESDHIWNYEIGTKNSLFNNRMRINAAVFYIDWSDIQSTRRLRSGFGFTENAGGAVSRGIEMESHFIPFDNLEITVGGSYTDAEFSQDVDNVDAKKGDDVPGVPKFSYSLSLDYSFALTSALEGGIFASYQHVGAIYRQVQKHPLEKSSAYDMGMVRFSVTSDHWEVSFFVENIWDERARLFVERGFENNTPIVNRPRTWGLSLSKTF</sequence>
<keyword evidence="3 11" id="KW-1134">Transmembrane beta strand</keyword>
<evidence type="ECO:0000256" key="7">
    <source>
        <dbReference type="ARBA" id="ARBA00023065"/>
    </source>
</evidence>
<keyword evidence="4" id="KW-0410">Iron transport</keyword>
<keyword evidence="6" id="KW-0408">Iron</keyword>
<dbReference type="SUPFAM" id="SSF56935">
    <property type="entry name" value="Porins"/>
    <property type="match status" value="1"/>
</dbReference>
<dbReference type="Gene3D" id="2.40.170.20">
    <property type="entry name" value="TonB-dependent receptor, beta-barrel domain"/>
    <property type="match status" value="1"/>
</dbReference>
<evidence type="ECO:0000256" key="11">
    <source>
        <dbReference type="PROSITE-ProRule" id="PRU01360"/>
    </source>
</evidence>
<keyword evidence="10 11" id="KW-0998">Cell outer membrane</keyword>
<evidence type="ECO:0000256" key="8">
    <source>
        <dbReference type="ARBA" id="ARBA00023077"/>
    </source>
</evidence>
<keyword evidence="7" id="KW-0406">Ion transport</keyword>
<evidence type="ECO:0000256" key="10">
    <source>
        <dbReference type="ARBA" id="ARBA00023237"/>
    </source>
</evidence>
<name>A0A2G4YQ25_9PROT</name>
<dbReference type="InterPro" id="IPR012910">
    <property type="entry name" value="Plug_dom"/>
</dbReference>
<dbReference type="FunCoup" id="A0A2G4YQ25">
    <property type="interactions" value="131"/>
</dbReference>
<comment type="similarity">
    <text evidence="11 12">Belongs to the TonB-dependent receptor family.</text>
</comment>
<organism evidence="14 15">
    <name type="scientific">Paremcibacter congregatus</name>
    <dbReference type="NCBI Taxonomy" id="2043170"/>
    <lineage>
        <taxon>Bacteria</taxon>
        <taxon>Pseudomonadati</taxon>
        <taxon>Pseudomonadota</taxon>
        <taxon>Alphaproteobacteria</taxon>
        <taxon>Emcibacterales</taxon>
        <taxon>Emcibacteraceae</taxon>
        <taxon>Paremcibacter</taxon>
    </lineage>
</organism>
<dbReference type="PANTHER" id="PTHR32552:SF81">
    <property type="entry name" value="TONB-DEPENDENT OUTER MEMBRANE RECEPTOR"/>
    <property type="match status" value="1"/>
</dbReference>
<evidence type="ECO:0000313" key="14">
    <source>
        <dbReference type="EMBL" id="PHZ84419.1"/>
    </source>
</evidence>
<evidence type="ECO:0000256" key="3">
    <source>
        <dbReference type="ARBA" id="ARBA00022452"/>
    </source>
</evidence>
<dbReference type="OrthoDB" id="9760333at2"/>
<dbReference type="InterPro" id="IPR000531">
    <property type="entry name" value="Beta-barrel_TonB"/>
</dbReference>
<evidence type="ECO:0000256" key="6">
    <source>
        <dbReference type="ARBA" id="ARBA00023004"/>
    </source>
</evidence>
<evidence type="ECO:0000256" key="9">
    <source>
        <dbReference type="ARBA" id="ARBA00023136"/>
    </source>
</evidence>
<dbReference type="InterPro" id="IPR036942">
    <property type="entry name" value="Beta-barrel_TonB_sf"/>
</dbReference>